<evidence type="ECO:0000259" key="5">
    <source>
        <dbReference type="Pfam" id="PF13362"/>
    </source>
</evidence>
<dbReference type="InterPro" id="IPR034154">
    <property type="entry name" value="TOPRIM_DnaG/twinkle"/>
</dbReference>
<reference evidence="6 7" key="1">
    <citation type="submission" date="2015-12" db="EMBL/GenBank/DDBJ databases">
        <title>Complete genome sequence of a multi-drug resistant strain Acidovorax sp. 12322-1.</title>
        <authorList>
            <person name="Ming D."/>
            <person name="Wang M."/>
            <person name="Hu S."/>
            <person name="Zhou Y."/>
            <person name="Jiang T."/>
        </authorList>
    </citation>
    <scope>NUCLEOTIDE SEQUENCE [LARGE SCALE GENOMIC DNA]</scope>
    <source>
        <strain evidence="6 7">12322-1</strain>
    </source>
</reference>
<comment type="caution">
    <text evidence="6">The sequence shown here is derived from an EMBL/GenBank/DDBJ whole genome shotgun (WGS) entry which is preliminary data.</text>
</comment>
<name>A0A0W7YVW8_9BURK</name>
<dbReference type="RefSeq" id="WP_058880295.1">
    <property type="nucleotide sequence ID" value="NZ_LPXH01000037.1"/>
</dbReference>
<feature type="domain" description="Toprim" evidence="5">
    <location>
        <begin position="222"/>
        <end position="322"/>
    </location>
</feature>
<evidence type="ECO:0000256" key="1">
    <source>
        <dbReference type="SAM" id="Coils"/>
    </source>
</evidence>
<protein>
    <recommendedName>
        <fullName evidence="8">DUF927 domain-containing protein</fullName>
    </recommendedName>
</protein>
<evidence type="ECO:0000313" key="7">
    <source>
        <dbReference type="Proteomes" id="UP000053300"/>
    </source>
</evidence>
<dbReference type="Pfam" id="PF08707">
    <property type="entry name" value="PriCT_2"/>
    <property type="match status" value="1"/>
</dbReference>
<dbReference type="InterPro" id="IPR006171">
    <property type="entry name" value="TOPRIM_dom"/>
</dbReference>
<dbReference type="Proteomes" id="UP000053300">
    <property type="component" value="Unassembled WGS sequence"/>
</dbReference>
<feature type="domain" description="Primase C-terminal 2" evidence="4">
    <location>
        <begin position="12"/>
        <end position="85"/>
    </location>
</feature>
<dbReference type="EMBL" id="LPXH01000037">
    <property type="protein sequence ID" value="KUF39092.1"/>
    <property type="molecule type" value="Genomic_DNA"/>
</dbReference>
<dbReference type="Pfam" id="PF13362">
    <property type="entry name" value="Toprim_3"/>
    <property type="match status" value="1"/>
</dbReference>
<accession>A0A0W7YVW8</accession>
<dbReference type="CDD" id="cd01029">
    <property type="entry name" value="TOPRIM_primases"/>
    <property type="match status" value="1"/>
</dbReference>
<dbReference type="InterPro" id="IPR014819">
    <property type="entry name" value="PriCT_2"/>
</dbReference>
<organism evidence="6 7">
    <name type="scientific">Comamonas kerstersii</name>
    <dbReference type="NCBI Taxonomy" id="225992"/>
    <lineage>
        <taxon>Bacteria</taxon>
        <taxon>Pseudomonadati</taxon>
        <taxon>Pseudomonadota</taxon>
        <taxon>Betaproteobacteria</taxon>
        <taxon>Burkholderiales</taxon>
        <taxon>Comamonadaceae</taxon>
        <taxon>Comamonas</taxon>
    </lineage>
</organism>
<sequence length="1002" mass="107963">MTKTTITPELLRNALSFVPSNLPRDEWARVGMAIKSEYPDDTGLQLFSDWSAASGGTFDAAAVRSTWRSIKAGGGVGVSTLLFLAKQHGFKLPRAGQQAQPVSEEQRQRMEAERLQRNQAEQARIEAEQEAAATEAAALWNAASERGTSAYLQRKGVEGFGVRYTGDGWLLVPVRDAAGRLWNVQRIAPQRPTDGPDKLFLKGGRKSGLWHVLGSLQAAAVVLVAEGYATAASLHMATGWPVAVAFDAGNLLHVAKAMRALLPDALLVVCGDDDAATEARTGRNAGRAKAEAAAKAVRGGVVLPAALPEGGSDFNDMHQASGLQGVREQVREAVEQMRNTRDSTSDSGTDRRAGQQQAQEPAGIKRKSAGNDVAAGAGMAAGDGYGHGGVSGNSDAQEASSTPSWEDPFTVDQAGVWWHGRDKEGNPTRPLWLCSPLQVEALTRNQEGAGWGYLLTFADPLGVPKQWAMPARMLSSDGGEYRAALLNMGLRIATAPTARNRLTEYIQTRKPEAFASCTDRIGWHGRAFVLPHQTIGDEAERIVFQSDNQMENTFRARRSMEAWRDRVGKLCAGNSRLVFAVSCAFAGPLLRPAGMESGGFHLRGDSSCGKTTALRLAASVYGGQNYMQRWRTTDNALEAIAAQHCDSLLILDELAQVEGKVAGECAYMLANEQSKARSSRNGAARARLSWRLLFLSAGELGLADHMAEGGKRTRTGQEVRMADIPADAGAGMGTFECLHGLPDGAAFSSHLAHEVTLCHGAVGHAFLEWATQNADVLAKRVRDAVTILAAAWVPEKASGQVARVAARFALVAVAGALATEAGLTGWDEGESEDAAKACFDAWLQARGGAGNGEVTSMLRQVRGFLEAHGEGRFTWWHRATDDHNAKTLQRAGFRRLIDADGKPLKIQKVGYTPGASKEDKELYDAMTAIDGEETRVEYFVLPEVFRTEICRGFDYKAVCKVLLQHGCLKPAKGREYDAKHRLPGLGLSWCYQFTPAIMELEI</sequence>
<dbReference type="GO" id="GO:0016817">
    <property type="term" value="F:hydrolase activity, acting on acid anhydrides"/>
    <property type="evidence" value="ECO:0007669"/>
    <property type="project" value="InterPro"/>
</dbReference>
<gene>
    <name evidence="6" type="ORF">AS359_00570</name>
</gene>
<evidence type="ECO:0000313" key="6">
    <source>
        <dbReference type="EMBL" id="KUF39092.1"/>
    </source>
</evidence>
<dbReference type="InterPro" id="IPR009270">
    <property type="entry name" value="DUF927"/>
</dbReference>
<keyword evidence="1" id="KW-0175">Coiled coil</keyword>
<keyword evidence="7" id="KW-1185">Reference proteome</keyword>
<evidence type="ECO:0000259" key="3">
    <source>
        <dbReference type="Pfam" id="PF06048"/>
    </source>
</evidence>
<dbReference type="AlphaFoldDB" id="A0A0W7YVW8"/>
<dbReference type="Pfam" id="PF06048">
    <property type="entry name" value="DUF927"/>
    <property type="match status" value="1"/>
</dbReference>
<evidence type="ECO:0008006" key="8">
    <source>
        <dbReference type="Google" id="ProtNLM"/>
    </source>
</evidence>
<feature type="domain" description="DUF927" evidence="3">
    <location>
        <begin position="409"/>
        <end position="686"/>
    </location>
</feature>
<feature type="region of interest" description="Disordered" evidence="2">
    <location>
        <begin position="386"/>
        <end position="408"/>
    </location>
</feature>
<feature type="coiled-coil region" evidence="1">
    <location>
        <begin position="103"/>
        <end position="137"/>
    </location>
</feature>
<evidence type="ECO:0000259" key="4">
    <source>
        <dbReference type="Pfam" id="PF08707"/>
    </source>
</evidence>
<feature type="compositionally biased region" description="Polar residues" evidence="2">
    <location>
        <begin position="395"/>
        <end position="404"/>
    </location>
</feature>
<feature type="compositionally biased region" description="Basic and acidic residues" evidence="2">
    <location>
        <begin position="334"/>
        <end position="353"/>
    </location>
</feature>
<proteinExistence type="predicted"/>
<evidence type="ECO:0000256" key="2">
    <source>
        <dbReference type="SAM" id="MobiDB-lite"/>
    </source>
</evidence>
<feature type="region of interest" description="Disordered" evidence="2">
    <location>
        <begin position="334"/>
        <end position="370"/>
    </location>
</feature>